<dbReference type="InterPro" id="IPR010562">
    <property type="entry name" value="Haemolymph_juvenile_hormone-bd"/>
</dbReference>
<reference evidence="2" key="1">
    <citation type="submission" date="2025-08" db="UniProtKB">
        <authorList>
            <consortium name="RefSeq"/>
        </authorList>
    </citation>
    <scope>IDENTIFICATION</scope>
    <source>
        <tissue evidence="2">Whole organism</tissue>
    </source>
</reference>
<dbReference type="AlphaFoldDB" id="A0A9C6XAV0"/>
<proteinExistence type="predicted"/>
<evidence type="ECO:0000313" key="2">
    <source>
        <dbReference type="RefSeq" id="XP_052132424.1"/>
    </source>
</evidence>
<feature type="non-terminal residue" evidence="2">
    <location>
        <position position="193"/>
    </location>
</feature>
<dbReference type="KEGG" id="foc:113202893"/>
<dbReference type="PANTHER" id="PTHR11008:SF41">
    <property type="entry name" value="RE70318P"/>
    <property type="match status" value="1"/>
</dbReference>
<dbReference type="Gene3D" id="3.15.10.30">
    <property type="entry name" value="Haemolymph juvenile hormone binding protein"/>
    <property type="match status" value="1"/>
</dbReference>
<dbReference type="PANTHER" id="PTHR11008">
    <property type="entry name" value="PROTEIN TAKEOUT-LIKE PROTEIN"/>
    <property type="match status" value="1"/>
</dbReference>
<dbReference type="Pfam" id="PF06585">
    <property type="entry name" value="JHBP"/>
    <property type="match status" value="1"/>
</dbReference>
<dbReference type="InterPro" id="IPR038606">
    <property type="entry name" value="To_sf"/>
</dbReference>
<sequence length="193" mass="21743">PARTSSRPPFLDDILRQCDVKDQESLDSCLYHVLNSIRPFLPEGIPEWHIPPLEPMVIKGVSLNQGGGNTRIRAMFKDLKVSGLSNYIITYVKSSPADYKFTIGLQFPKLHTKGEYTIFGNLLLIPIKGQGPFWADFKNVTADSYNWLDVQHLVGSAGPGRLHLSQTKTDFAIDKVQLRLEHLFNDDEFLGES</sequence>
<dbReference type="RefSeq" id="XP_052132424.1">
    <property type="nucleotide sequence ID" value="XM_052276464.1"/>
</dbReference>
<evidence type="ECO:0000313" key="1">
    <source>
        <dbReference type="Proteomes" id="UP000504606"/>
    </source>
</evidence>
<accession>A0A9C6XAV0</accession>
<dbReference type="OrthoDB" id="8185598at2759"/>
<dbReference type="GeneID" id="113202893"/>
<gene>
    <name evidence="2" type="primary">LOC113202893</name>
</gene>
<dbReference type="Proteomes" id="UP000504606">
    <property type="component" value="Unplaced"/>
</dbReference>
<organism evidence="1 2">
    <name type="scientific">Frankliniella occidentalis</name>
    <name type="common">Western flower thrips</name>
    <name type="synonym">Euthrips occidentalis</name>
    <dbReference type="NCBI Taxonomy" id="133901"/>
    <lineage>
        <taxon>Eukaryota</taxon>
        <taxon>Metazoa</taxon>
        <taxon>Ecdysozoa</taxon>
        <taxon>Arthropoda</taxon>
        <taxon>Hexapoda</taxon>
        <taxon>Insecta</taxon>
        <taxon>Pterygota</taxon>
        <taxon>Neoptera</taxon>
        <taxon>Paraneoptera</taxon>
        <taxon>Thysanoptera</taxon>
        <taxon>Terebrantia</taxon>
        <taxon>Thripoidea</taxon>
        <taxon>Thripidae</taxon>
        <taxon>Frankliniella</taxon>
    </lineage>
</organism>
<feature type="non-terminal residue" evidence="2">
    <location>
        <position position="1"/>
    </location>
</feature>
<protein>
    <submittedName>
        <fullName evidence="2">Uncharacterized protein LOC113202893</fullName>
    </submittedName>
</protein>
<name>A0A9C6XAV0_FRAOC</name>
<dbReference type="SMART" id="SM00700">
    <property type="entry name" value="JHBP"/>
    <property type="match status" value="1"/>
</dbReference>
<keyword evidence="1" id="KW-1185">Reference proteome</keyword>